<dbReference type="OrthoDB" id="192678at2"/>
<proteinExistence type="predicted"/>
<feature type="domain" description="Large polyvalent protein-associated" evidence="2">
    <location>
        <begin position="204"/>
        <end position="312"/>
    </location>
</feature>
<evidence type="ECO:0000313" key="5">
    <source>
        <dbReference type="Proteomes" id="UP000190774"/>
    </source>
</evidence>
<keyword evidence="5" id="KW-1185">Reference proteome</keyword>
<evidence type="ECO:0008006" key="6">
    <source>
        <dbReference type="Google" id="ProtNLM"/>
    </source>
</evidence>
<dbReference type="RefSeq" id="WP_078816115.1">
    <property type="nucleotide sequence ID" value="NZ_FUYE01000029.1"/>
</dbReference>
<dbReference type="Pfam" id="PF18798">
    <property type="entry name" value="LPD3"/>
    <property type="match status" value="1"/>
</dbReference>
<gene>
    <name evidence="4" type="ORF">SAMN02745166_05007</name>
</gene>
<feature type="region of interest" description="Disordered" evidence="1">
    <location>
        <begin position="639"/>
        <end position="663"/>
    </location>
</feature>
<evidence type="ECO:0000256" key="1">
    <source>
        <dbReference type="SAM" id="MobiDB-lite"/>
    </source>
</evidence>
<dbReference type="STRING" id="48467.SAMN02745166_05007"/>
<dbReference type="InterPro" id="IPR041131">
    <property type="entry name" value="MuF_C"/>
</dbReference>
<organism evidence="4 5">
    <name type="scientific">Prosthecobacter debontii</name>
    <dbReference type="NCBI Taxonomy" id="48467"/>
    <lineage>
        <taxon>Bacteria</taxon>
        <taxon>Pseudomonadati</taxon>
        <taxon>Verrucomicrobiota</taxon>
        <taxon>Verrucomicrobiia</taxon>
        <taxon>Verrucomicrobiales</taxon>
        <taxon>Verrucomicrobiaceae</taxon>
        <taxon>Prosthecobacter</taxon>
    </lineage>
</organism>
<accession>A0A1T4Z3U6</accession>
<reference evidence="5" key="1">
    <citation type="submission" date="2017-02" db="EMBL/GenBank/DDBJ databases">
        <authorList>
            <person name="Varghese N."/>
            <person name="Submissions S."/>
        </authorList>
    </citation>
    <scope>NUCLEOTIDE SEQUENCE [LARGE SCALE GENOMIC DNA]</scope>
    <source>
        <strain evidence="5">ATCC 700200</strain>
    </source>
</reference>
<protein>
    <recommendedName>
        <fullName evidence="6">Phage MuF C-terminal domain-containing protein</fullName>
    </recommendedName>
</protein>
<feature type="compositionally biased region" description="Basic and acidic residues" evidence="1">
    <location>
        <begin position="876"/>
        <end position="889"/>
    </location>
</feature>
<evidence type="ECO:0000259" key="3">
    <source>
        <dbReference type="Pfam" id="PF18819"/>
    </source>
</evidence>
<dbReference type="Proteomes" id="UP000190774">
    <property type="component" value="Unassembled WGS sequence"/>
</dbReference>
<dbReference type="EMBL" id="FUYE01000029">
    <property type="protein sequence ID" value="SKB08722.1"/>
    <property type="molecule type" value="Genomic_DNA"/>
</dbReference>
<feature type="region of interest" description="Disordered" evidence="1">
    <location>
        <begin position="576"/>
        <end position="611"/>
    </location>
</feature>
<sequence>MFKGATLHDLIEEFAEVGVKRATTQETRRNLLSSLRDAEAKLQAAERAAGETVTPLFRTRNDAEIEDSDIIEAFSHVAKSYYSNEAEGKHTRRYVQALRQAVIGSGAFKWIHALGAKLGNVMKRAEMIRQVRKGPGFTPELEALIRQSVGLKDTAVSPPSVTPNQKQVYVESTSFSLAPSNPERDSRPLAPLKISTSALMGSRGEMRKQVRDYIAANLQGKVLFNKDTGWGIGFNSESKAESVSKARKEKTFRAGLQIEEITQQAVLLGATKVEEKRAHDTSRFHYFAMPVEIDGTLSTAWFNTRELLESGRHMFYEFGLFEKSEAQATQGLGQGAQGILSAAPQPGPPLTIGDFIGEIKHTLPAAIKVEQASFSQVDNTSFSLAFHPRPVTQANYQKKLDAWQAGENLGRVPISLGLTPPVLRVAGADARGLFMPPSLFDKVTKDAHAVPVEALRGLLDALYNPVAVFQSRTRADSLVVLTEYQEKGMPVIAAITLDKSAGADWIINEVASIYGRPSRDIAAMFAESPLYINPQKSLAWSKQVGLQLPKRPTPQRGQGSIPGPEDVVKWIESRTKASTNPVAPGAVNENGQAKPGASDGRSGTSFSLSPAPATLHFIDSKTEQGIIKSDEHRSPETLFKTLTGHDPRGNRTGPGTDAKLPWKPGRSILSHSRFVAWARENEREIDPASFKAIDEANFGGEHAIFLDTQTGRVVKLTKPGLFGYHAEDAGRYLQRMALGNRAFGDDVTFEGVVKLPGEHDYRAVISQPFVFGRPATQPEVADFLSTKGYHPYEGNWVHPILGITVRDTITEGNARMQDDGTVMPIDWILEPTPLADLRAVRELTGQGRETSFSLGPATPLNPPQTPLELESTYDTSPHDPQRRTPHDTGRNAGSSPGIIARDVLGRDRRIAGQEPPSEALRGNAGDIQRQYATLLAWAEEKGLIFDPARLGPEMDSRGEHRVHRPLEVRDAGRVLKVTLPNGSGMTRRALRLRDGGEKLLEDDALPAEYLERWELHNELLGDDAKFEGILQTPQGPAIVMSQTYVEGTLPSEKEIETVLEKQGWHPTGDGHWQRWHEGQLIGLADVKPSNWIRTATGQVFAIDVIPFIPSATITKKWLPIPSSK</sequence>
<feature type="region of interest" description="Disordered" evidence="1">
    <location>
        <begin position="846"/>
        <end position="900"/>
    </location>
</feature>
<dbReference type="AlphaFoldDB" id="A0A1T4Z3U6"/>
<feature type="domain" description="Phage MuF C-terminal" evidence="3">
    <location>
        <begin position="442"/>
        <end position="537"/>
    </location>
</feature>
<dbReference type="InterPro" id="IPR040824">
    <property type="entry name" value="LPD3"/>
</dbReference>
<dbReference type="Pfam" id="PF18819">
    <property type="entry name" value="MuF_C"/>
    <property type="match status" value="1"/>
</dbReference>
<evidence type="ECO:0000259" key="2">
    <source>
        <dbReference type="Pfam" id="PF18798"/>
    </source>
</evidence>
<name>A0A1T4Z3U6_9BACT</name>
<evidence type="ECO:0000313" key="4">
    <source>
        <dbReference type="EMBL" id="SKB08722.1"/>
    </source>
</evidence>